<name>A0A1B7WC90_APHFL</name>
<dbReference type="PANTHER" id="PTHR37984:SF5">
    <property type="entry name" value="PROTEIN NYNRIN-LIKE"/>
    <property type="match status" value="1"/>
</dbReference>
<dbReference type="InterPro" id="IPR050951">
    <property type="entry name" value="Retrovirus_Pol_polyprotein"/>
</dbReference>
<dbReference type="SUPFAM" id="SSF56672">
    <property type="entry name" value="DNA/RNA polymerases"/>
    <property type="match status" value="1"/>
</dbReference>
<protein>
    <recommendedName>
        <fullName evidence="2">Integrase catalytic domain-containing protein</fullName>
    </recommendedName>
</protein>
<dbReference type="Gene3D" id="3.30.420.10">
    <property type="entry name" value="Ribonuclease H-like superfamily/Ribonuclease H"/>
    <property type="match status" value="1"/>
</dbReference>
<dbReference type="Proteomes" id="UP000092093">
    <property type="component" value="Unassembled WGS sequence"/>
</dbReference>
<dbReference type="InterPro" id="IPR041588">
    <property type="entry name" value="Integrase_H2C2"/>
</dbReference>
<dbReference type="InterPro" id="IPR043502">
    <property type="entry name" value="DNA/RNA_pol_sf"/>
</dbReference>
<dbReference type="GO" id="GO:0003676">
    <property type="term" value="F:nucleic acid binding"/>
    <property type="evidence" value="ECO:0007669"/>
    <property type="project" value="InterPro"/>
</dbReference>
<feature type="non-terminal residue" evidence="3">
    <location>
        <position position="366"/>
    </location>
</feature>
<dbReference type="Gene3D" id="1.10.340.70">
    <property type="match status" value="1"/>
</dbReference>
<dbReference type="CDD" id="cd09274">
    <property type="entry name" value="RNase_HI_RT_Ty3"/>
    <property type="match status" value="1"/>
</dbReference>
<dbReference type="PROSITE" id="PS50994">
    <property type="entry name" value="INTEGRASE"/>
    <property type="match status" value="1"/>
</dbReference>
<dbReference type="SUPFAM" id="SSF53098">
    <property type="entry name" value="Ribonuclease H-like"/>
    <property type="match status" value="1"/>
</dbReference>
<dbReference type="PANTHER" id="PTHR37984">
    <property type="entry name" value="PROTEIN CBG26694"/>
    <property type="match status" value="1"/>
</dbReference>
<reference evidence="3 4" key="1">
    <citation type="submission" date="2015-09" db="EMBL/GenBank/DDBJ databases">
        <title>Aphanizomenon flos-aquae WA102.</title>
        <authorList>
            <person name="Driscoll C."/>
        </authorList>
    </citation>
    <scope>NUCLEOTIDE SEQUENCE [LARGE SCALE GENOMIC DNA]</scope>
    <source>
        <strain evidence="3">WA102</strain>
    </source>
</reference>
<keyword evidence="1" id="KW-0511">Multifunctional enzyme</keyword>
<sequence>SAAAENAFLLSKKAVSAAVPLHHPDPSAELSLATDASDSHIGGVLHQKVNNLWQPLGFFSKKLSATECRYSTFDRELLAAYLSIRHFLHMLQGRSFQLWTDHKPLLAAMTRISPPISPRQQRHLAFISEFNVLLVYVPGPENVVADFLSRPPQVPEATTAAAATTPVDFQALAAAQLTCKETQQLLTSNSLQIVYQDIGDLQLAGDASTGVFRPLVPVQFRHNIFNQLHDIAHPGRLASRRIVSSRFVWRGLAKDVTAWAAACLECQRSKVHRHTRVAPLPIAVPRRRFSHIHVDLVGPLTPSSGNMYIFTIIDRTSKWMEAIPMATTAAADCAKVLLANWVSRFGVPAVITSDRGAQFTSALWAA</sequence>
<feature type="non-terminal residue" evidence="3">
    <location>
        <position position="1"/>
    </location>
</feature>
<dbReference type="GO" id="GO:0003824">
    <property type="term" value="F:catalytic activity"/>
    <property type="evidence" value="ECO:0007669"/>
    <property type="project" value="UniProtKB-KW"/>
</dbReference>
<proteinExistence type="predicted"/>
<dbReference type="InterPro" id="IPR041577">
    <property type="entry name" value="RT_RNaseH_2"/>
</dbReference>
<dbReference type="EMBL" id="LJOW01000436">
    <property type="protein sequence ID" value="OBQ34745.1"/>
    <property type="molecule type" value="Genomic_DNA"/>
</dbReference>
<evidence type="ECO:0000256" key="1">
    <source>
        <dbReference type="ARBA" id="ARBA00023268"/>
    </source>
</evidence>
<dbReference type="Pfam" id="PF17921">
    <property type="entry name" value="Integrase_H2C2"/>
    <property type="match status" value="1"/>
</dbReference>
<dbReference type="Gene3D" id="3.10.20.370">
    <property type="match status" value="1"/>
</dbReference>
<evidence type="ECO:0000259" key="2">
    <source>
        <dbReference type="PROSITE" id="PS50994"/>
    </source>
</evidence>
<gene>
    <name evidence="3" type="ORF">AN484_26540</name>
</gene>
<evidence type="ECO:0000313" key="4">
    <source>
        <dbReference type="Proteomes" id="UP000092093"/>
    </source>
</evidence>
<organism evidence="3 4">
    <name type="scientific">Aphanizomenon flos-aquae WA102</name>
    <dbReference type="NCBI Taxonomy" id="1710896"/>
    <lineage>
        <taxon>Bacteria</taxon>
        <taxon>Bacillati</taxon>
        <taxon>Cyanobacteriota</taxon>
        <taxon>Cyanophyceae</taxon>
        <taxon>Nostocales</taxon>
        <taxon>Aphanizomenonaceae</taxon>
        <taxon>Aphanizomenon</taxon>
    </lineage>
</organism>
<dbReference type="Pfam" id="PF00665">
    <property type="entry name" value="rve"/>
    <property type="match status" value="1"/>
</dbReference>
<feature type="domain" description="Integrase catalytic" evidence="2">
    <location>
        <begin position="277"/>
        <end position="366"/>
    </location>
</feature>
<evidence type="ECO:0000313" key="3">
    <source>
        <dbReference type="EMBL" id="OBQ34745.1"/>
    </source>
</evidence>
<accession>A0A1B7WC90</accession>
<dbReference type="InterPro" id="IPR036397">
    <property type="entry name" value="RNaseH_sf"/>
</dbReference>
<dbReference type="Pfam" id="PF17919">
    <property type="entry name" value="RT_RNaseH_2"/>
    <property type="match status" value="1"/>
</dbReference>
<dbReference type="FunFam" id="3.10.20.370:FF:000001">
    <property type="entry name" value="Retrovirus-related Pol polyprotein from transposon 17.6-like protein"/>
    <property type="match status" value="1"/>
</dbReference>
<dbReference type="InterPro" id="IPR012337">
    <property type="entry name" value="RNaseH-like_sf"/>
</dbReference>
<dbReference type="GO" id="GO:0015074">
    <property type="term" value="P:DNA integration"/>
    <property type="evidence" value="ECO:0007669"/>
    <property type="project" value="InterPro"/>
</dbReference>
<comment type="caution">
    <text evidence="3">The sequence shown here is derived from an EMBL/GenBank/DDBJ whole genome shotgun (WGS) entry which is preliminary data.</text>
</comment>
<dbReference type="InterPro" id="IPR001584">
    <property type="entry name" value="Integrase_cat-core"/>
</dbReference>
<dbReference type="AlphaFoldDB" id="A0A1B7WC90"/>